<dbReference type="AlphaFoldDB" id="A0A2U1PG97"/>
<dbReference type="EMBL" id="PKPP01001192">
    <property type="protein sequence ID" value="PWA84785.1"/>
    <property type="molecule type" value="Genomic_DNA"/>
</dbReference>
<accession>A0A2U1PG97</accession>
<evidence type="ECO:0000313" key="1">
    <source>
        <dbReference type="EMBL" id="PWA84785.1"/>
    </source>
</evidence>
<organism evidence="1 2">
    <name type="scientific">Artemisia annua</name>
    <name type="common">Sweet wormwood</name>
    <dbReference type="NCBI Taxonomy" id="35608"/>
    <lineage>
        <taxon>Eukaryota</taxon>
        <taxon>Viridiplantae</taxon>
        <taxon>Streptophyta</taxon>
        <taxon>Embryophyta</taxon>
        <taxon>Tracheophyta</taxon>
        <taxon>Spermatophyta</taxon>
        <taxon>Magnoliopsida</taxon>
        <taxon>eudicotyledons</taxon>
        <taxon>Gunneridae</taxon>
        <taxon>Pentapetalae</taxon>
        <taxon>asterids</taxon>
        <taxon>campanulids</taxon>
        <taxon>Asterales</taxon>
        <taxon>Asteraceae</taxon>
        <taxon>Asteroideae</taxon>
        <taxon>Anthemideae</taxon>
        <taxon>Artemisiinae</taxon>
        <taxon>Artemisia</taxon>
    </lineage>
</organism>
<name>A0A2U1PG97_ARTAN</name>
<evidence type="ECO:0000313" key="2">
    <source>
        <dbReference type="Proteomes" id="UP000245207"/>
    </source>
</evidence>
<sequence length="71" mass="7742">MGLKWVCLEDEAGQKWESFTAQMGVGFGSEMVCANGACSSSYTHTTWPELGTTCYEVPDVRPGIHCKNNPP</sequence>
<dbReference type="Proteomes" id="UP000245207">
    <property type="component" value="Unassembled WGS sequence"/>
</dbReference>
<proteinExistence type="predicted"/>
<reference evidence="1 2" key="1">
    <citation type="journal article" date="2018" name="Mol. Plant">
        <title>The genome of Artemisia annua provides insight into the evolution of Asteraceae family and artemisinin biosynthesis.</title>
        <authorList>
            <person name="Shen Q."/>
            <person name="Zhang L."/>
            <person name="Liao Z."/>
            <person name="Wang S."/>
            <person name="Yan T."/>
            <person name="Shi P."/>
            <person name="Liu M."/>
            <person name="Fu X."/>
            <person name="Pan Q."/>
            <person name="Wang Y."/>
            <person name="Lv Z."/>
            <person name="Lu X."/>
            <person name="Zhang F."/>
            <person name="Jiang W."/>
            <person name="Ma Y."/>
            <person name="Chen M."/>
            <person name="Hao X."/>
            <person name="Li L."/>
            <person name="Tang Y."/>
            <person name="Lv G."/>
            <person name="Zhou Y."/>
            <person name="Sun X."/>
            <person name="Brodelius P.E."/>
            <person name="Rose J.K.C."/>
            <person name="Tang K."/>
        </authorList>
    </citation>
    <scope>NUCLEOTIDE SEQUENCE [LARGE SCALE GENOMIC DNA]</scope>
    <source>
        <strain evidence="2">cv. Huhao1</strain>
        <tissue evidence="1">Leaf</tissue>
    </source>
</reference>
<gene>
    <name evidence="1" type="ORF">CTI12_AA157630</name>
</gene>
<keyword evidence="2" id="KW-1185">Reference proteome</keyword>
<comment type="caution">
    <text evidence="1">The sequence shown here is derived from an EMBL/GenBank/DDBJ whole genome shotgun (WGS) entry which is preliminary data.</text>
</comment>
<protein>
    <submittedName>
        <fullName evidence="1">Uncharacterized protein</fullName>
    </submittedName>
</protein>